<name>A0AAD8PKL4_9PEZI</name>
<proteinExistence type="predicted"/>
<organism evidence="1 2">
    <name type="scientific">Colletotrichum navitas</name>
    <dbReference type="NCBI Taxonomy" id="681940"/>
    <lineage>
        <taxon>Eukaryota</taxon>
        <taxon>Fungi</taxon>
        <taxon>Dikarya</taxon>
        <taxon>Ascomycota</taxon>
        <taxon>Pezizomycotina</taxon>
        <taxon>Sordariomycetes</taxon>
        <taxon>Hypocreomycetidae</taxon>
        <taxon>Glomerellales</taxon>
        <taxon>Glomerellaceae</taxon>
        <taxon>Colletotrichum</taxon>
        <taxon>Colletotrichum graminicola species complex</taxon>
    </lineage>
</organism>
<sequence>AEKVDEIFTTIRPRGTTPTGQRLYVILRSYLQLLESKNHDVESVKPINIILITDDAPSDNVELTIITAAKTLDKLTAPMH</sequence>
<gene>
    <name evidence="1" type="ORF">LY79DRAFT_680025</name>
</gene>
<dbReference type="PANTHER" id="PTHR34706:SF1">
    <property type="entry name" value="VWFA DOMAIN-CONTAINING PROTEIN"/>
    <property type="match status" value="1"/>
</dbReference>
<accession>A0AAD8PKL4</accession>
<dbReference type="GeneID" id="85448774"/>
<comment type="caution">
    <text evidence="1">The sequence shown here is derived from an EMBL/GenBank/DDBJ whole genome shotgun (WGS) entry which is preliminary data.</text>
</comment>
<keyword evidence="2" id="KW-1185">Reference proteome</keyword>
<dbReference type="RefSeq" id="XP_060407766.1">
    <property type="nucleotide sequence ID" value="XM_060564534.1"/>
</dbReference>
<dbReference type="Proteomes" id="UP001230504">
    <property type="component" value="Unassembled WGS sequence"/>
</dbReference>
<dbReference type="PANTHER" id="PTHR34706">
    <property type="entry name" value="SLR1338 PROTEIN"/>
    <property type="match status" value="1"/>
</dbReference>
<dbReference type="AlphaFoldDB" id="A0AAD8PKL4"/>
<protein>
    <submittedName>
        <fullName evidence="1">Uncharacterized protein</fullName>
    </submittedName>
</protein>
<reference evidence="1" key="1">
    <citation type="submission" date="2021-06" db="EMBL/GenBank/DDBJ databases">
        <title>Comparative genomics, transcriptomics and evolutionary studies reveal genomic signatures of adaptation to plant cell wall in hemibiotrophic fungi.</title>
        <authorList>
            <consortium name="DOE Joint Genome Institute"/>
            <person name="Baroncelli R."/>
            <person name="Diaz J.F."/>
            <person name="Benocci T."/>
            <person name="Peng M."/>
            <person name="Battaglia E."/>
            <person name="Haridas S."/>
            <person name="Andreopoulos W."/>
            <person name="Labutti K."/>
            <person name="Pangilinan J."/>
            <person name="Floch G.L."/>
            <person name="Makela M.R."/>
            <person name="Henrissat B."/>
            <person name="Grigoriev I.V."/>
            <person name="Crouch J.A."/>
            <person name="De Vries R.P."/>
            <person name="Sukno S.A."/>
            <person name="Thon M.R."/>
        </authorList>
    </citation>
    <scope>NUCLEOTIDE SEQUENCE</scope>
    <source>
        <strain evidence="1">CBS 125086</strain>
    </source>
</reference>
<dbReference type="EMBL" id="JAHLJV010000131">
    <property type="protein sequence ID" value="KAK1569533.1"/>
    <property type="molecule type" value="Genomic_DNA"/>
</dbReference>
<evidence type="ECO:0000313" key="2">
    <source>
        <dbReference type="Proteomes" id="UP001230504"/>
    </source>
</evidence>
<evidence type="ECO:0000313" key="1">
    <source>
        <dbReference type="EMBL" id="KAK1569533.1"/>
    </source>
</evidence>
<feature type="non-terminal residue" evidence="1">
    <location>
        <position position="1"/>
    </location>
</feature>